<evidence type="ECO:0008006" key="4">
    <source>
        <dbReference type="Google" id="ProtNLM"/>
    </source>
</evidence>
<keyword evidence="3" id="KW-1185">Reference proteome</keyword>
<feature type="transmembrane region" description="Helical" evidence="1">
    <location>
        <begin position="107"/>
        <end position="127"/>
    </location>
</feature>
<keyword evidence="1" id="KW-0812">Transmembrane</keyword>
<comment type="caution">
    <text evidence="2">The sequence shown here is derived from an EMBL/GenBank/DDBJ whole genome shotgun (WGS) entry which is preliminary data.</text>
</comment>
<evidence type="ECO:0000313" key="2">
    <source>
        <dbReference type="EMBL" id="RLQ93108.1"/>
    </source>
</evidence>
<sequence>MKAVKIVSITCSLVVILAVGGFGIYEWTTEGIISPTTLFFVFIGIAFLFQSLTWGEMEGKHEAEKDEVEKRITLLSSKISYYVLLGLMVLVLIVSEKVTSLNDIKNLPLVLVIGLACITMPITEFVVSKRVR</sequence>
<reference evidence="2 3" key="1">
    <citation type="submission" date="2018-10" db="EMBL/GenBank/DDBJ databases">
        <title>Falsibacillus sp. genome draft.</title>
        <authorList>
            <person name="Shi S."/>
        </authorList>
    </citation>
    <scope>NUCLEOTIDE SEQUENCE [LARGE SCALE GENOMIC DNA]</scope>
    <source>
        <strain evidence="2 3">GY 10110</strain>
    </source>
</reference>
<dbReference type="Proteomes" id="UP000276770">
    <property type="component" value="Unassembled WGS sequence"/>
</dbReference>
<keyword evidence="1" id="KW-1133">Transmembrane helix</keyword>
<evidence type="ECO:0000256" key="1">
    <source>
        <dbReference type="SAM" id="Phobius"/>
    </source>
</evidence>
<feature type="transmembrane region" description="Helical" evidence="1">
    <location>
        <begin position="79"/>
        <end position="95"/>
    </location>
</feature>
<feature type="transmembrane region" description="Helical" evidence="1">
    <location>
        <begin position="7"/>
        <end position="25"/>
    </location>
</feature>
<accession>A0A3L7JQK8</accession>
<dbReference type="OrthoDB" id="2974577at2"/>
<keyword evidence="1" id="KW-0472">Membrane</keyword>
<feature type="transmembrane region" description="Helical" evidence="1">
    <location>
        <begin position="31"/>
        <end position="49"/>
    </location>
</feature>
<gene>
    <name evidence="2" type="ORF">D9X91_18940</name>
</gene>
<name>A0A3L7JQK8_9BACI</name>
<evidence type="ECO:0000313" key="3">
    <source>
        <dbReference type="Proteomes" id="UP000276770"/>
    </source>
</evidence>
<proteinExistence type="predicted"/>
<dbReference type="EMBL" id="RCVZ01000017">
    <property type="protein sequence ID" value="RLQ93108.1"/>
    <property type="molecule type" value="Genomic_DNA"/>
</dbReference>
<organism evidence="2 3">
    <name type="scientific">Falsibacillus albus</name>
    <dbReference type="NCBI Taxonomy" id="2478915"/>
    <lineage>
        <taxon>Bacteria</taxon>
        <taxon>Bacillati</taxon>
        <taxon>Bacillota</taxon>
        <taxon>Bacilli</taxon>
        <taxon>Bacillales</taxon>
        <taxon>Bacillaceae</taxon>
        <taxon>Falsibacillus</taxon>
    </lineage>
</organism>
<dbReference type="RefSeq" id="WP_121682215.1">
    <property type="nucleotide sequence ID" value="NZ_RCVZ01000017.1"/>
</dbReference>
<dbReference type="AlphaFoldDB" id="A0A3L7JQK8"/>
<protein>
    <recommendedName>
        <fullName evidence="4">DUF2178 domain-containing protein</fullName>
    </recommendedName>
</protein>